<comment type="caution">
    <text evidence="1">The sequence shown here is derived from an EMBL/GenBank/DDBJ whole genome shotgun (WGS) entry which is preliminary data.</text>
</comment>
<reference evidence="1 2" key="1">
    <citation type="submission" date="2018-08" db="EMBL/GenBank/DDBJ databases">
        <title>A genome reference for cultivated species of the human gut microbiota.</title>
        <authorList>
            <person name="Zou Y."/>
            <person name="Xue W."/>
            <person name="Luo G."/>
        </authorList>
    </citation>
    <scope>NUCLEOTIDE SEQUENCE [LARGE SCALE GENOMIC DNA]</scope>
    <source>
        <strain evidence="1 2">AF38-11</strain>
    </source>
</reference>
<dbReference type="AlphaFoldDB" id="A0AA92VAQ2"/>
<organism evidence="1 2">
    <name type="scientific">Segatella copri</name>
    <dbReference type="NCBI Taxonomy" id="165179"/>
    <lineage>
        <taxon>Bacteria</taxon>
        <taxon>Pseudomonadati</taxon>
        <taxon>Bacteroidota</taxon>
        <taxon>Bacteroidia</taxon>
        <taxon>Bacteroidales</taxon>
        <taxon>Prevotellaceae</taxon>
        <taxon>Segatella</taxon>
    </lineage>
</organism>
<dbReference type="RefSeq" id="WP_118416581.1">
    <property type="nucleotide sequence ID" value="NZ_QROP01000025.1"/>
</dbReference>
<dbReference type="Proteomes" id="UP000283672">
    <property type="component" value="Unassembled WGS sequence"/>
</dbReference>
<evidence type="ECO:0000313" key="1">
    <source>
        <dbReference type="EMBL" id="RHL36611.1"/>
    </source>
</evidence>
<accession>A0AA92VAQ2</accession>
<sequence length="59" mass="6967">MEFDKSPNLKYQAVTVNSAKENCGNPQKFYTELIKVLFLQKKNAEIRKNLSCYDCKYRD</sequence>
<protein>
    <submittedName>
        <fullName evidence="1">Uncharacterized protein</fullName>
    </submittedName>
</protein>
<gene>
    <name evidence="1" type="ORF">DW026_10150</name>
</gene>
<name>A0AA92VAQ2_9BACT</name>
<proteinExistence type="predicted"/>
<evidence type="ECO:0000313" key="2">
    <source>
        <dbReference type="Proteomes" id="UP000283672"/>
    </source>
</evidence>
<dbReference type="EMBL" id="QROP01000025">
    <property type="protein sequence ID" value="RHL36611.1"/>
    <property type="molecule type" value="Genomic_DNA"/>
</dbReference>